<gene>
    <name evidence="2" type="ORF">CHIRRI_LOCUS8623</name>
</gene>
<reference evidence="2" key="1">
    <citation type="submission" date="2022-01" db="EMBL/GenBank/DDBJ databases">
        <authorList>
            <person name="King R."/>
        </authorList>
    </citation>
    <scope>NUCLEOTIDE SEQUENCE</scope>
</reference>
<proteinExistence type="predicted"/>
<keyword evidence="3" id="KW-1185">Reference proteome</keyword>
<dbReference type="Proteomes" id="UP001153620">
    <property type="component" value="Chromosome 2"/>
</dbReference>
<organism evidence="2 3">
    <name type="scientific">Chironomus riparius</name>
    <dbReference type="NCBI Taxonomy" id="315576"/>
    <lineage>
        <taxon>Eukaryota</taxon>
        <taxon>Metazoa</taxon>
        <taxon>Ecdysozoa</taxon>
        <taxon>Arthropoda</taxon>
        <taxon>Hexapoda</taxon>
        <taxon>Insecta</taxon>
        <taxon>Pterygota</taxon>
        <taxon>Neoptera</taxon>
        <taxon>Endopterygota</taxon>
        <taxon>Diptera</taxon>
        <taxon>Nematocera</taxon>
        <taxon>Chironomoidea</taxon>
        <taxon>Chironomidae</taxon>
        <taxon>Chironominae</taxon>
        <taxon>Chironomus</taxon>
    </lineage>
</organism>
<evidence type="ECO:0000256" key="1">
    <source>
        <dbReference type="SAM" id="Phobius"/>
    </source>
</evidence>
<accession>A0A9N9RYZ5</accession>
<keyword evidence="1" id="KW-1133">Transmembrane helix</keyword>
<reference evidence="2" key="2">
    <citation type="submission" date="2022-10" db="EMBL/GenBank/DDBJ databases">
        <authorList>
            <consortium name="ENA_rothamsted_submissions"/>
            <consortium name="culmorum"/>
            <person name="King R."/>
        </authorList>
    </citation>
    <scope>NUCLEOTIDE SEQUENCE</scope>
</reference>
<feature type="transmembrane region" description="Helical" evidence="1">
    <location>
        <begin position="127"/>
        <end position="149"/>
    </location>
</feature>
<feature type="transmembrane region" description="Helical" evidence="1">
    <location>
        <begin position="26"/>
        <end position="49"/>
    </location>
</feature>
<dbReference type="AlphaFoldDB" id="A0A9N9RYZ5"/>
<sequence>MKEPLEPKNFDTVHLLCGPLGLKRSMLAFVGIKLVLAILGIFLPILQIILILVCKEYTYLDPGIKNLTPITFCVLLIIFNTVNAIVFFFFVQAVRKEHAASVLPYLVLNGVYIIFYTFITVAAMSPFMFLGLLFYLYIYLCAFSLYTIFSDAEQHHAV</sequence>
<dbReference type="EMBL" id="OU895878">
    <property type="protein sequence ID" value="CAG9805754.1"/>
    <property type="molecule type" value="Genomic_DNA"/>
</dbReference>
<evidence type="ECO:0000313" key="2">
    <source>
        <dbReference type="EMBL" id="CAG9805754.1"/>
    </source>
</evidence>
<name>A0A9N9RYZ5_9DIPT</name>
<feature type="transmembrane region" description="Helical" evidence="1">
    <location>
        <begin position="69"/>
        <end position="90"/>
    </location>
</feature>
<keyword evidence="1" id="KW-0472">Membrane</keyword>
<keyword evidence="1" id="KW-0812">Transmembrane</keyword>
<protein>
    <submittedName>
        <fullName evidence="2">Uncharacterized protein</fullName>
    </submittedName>
</protein>
<feature type="transmembrane region" description="Helical" evidence="1">
    <location>
        <begin position="102"/>
        <end position="121"/>
    </location>
</feature>
<evidence type="ECO:0000313" key="3">
    <source>
        <dbReference type="Proteomes" id="UP001153620"/>
    </source>
</evidence>